<reference evidence="3 4" key="1">
    <citation type="submission" date="2017-03" db="EMBL/GenBank/DDBJ databases">
        <title>An alternative strategy for trypanosome survival in the mammalian bloodstream revealed through genome and transcriptome analysis of the ubiquitous bovine parasite Trypanosoma (Megatrypanum) theileri.</title>
        <authorList>
            <person name="Kelly S."/>
            <person name="Ivens A."/>
            <person name="Mott A."/>
            <person name="O'Neill E."/>
            <person name="Emms D."/>
            <person name="Macleod O."/>
            <person name="Voorheis P."/>
            <person name="Matthews J."/>
            <person name="Matthews K."/>
            <person name="Carrington M."/>
        </authorList>
    </citation>
    <scope>NUCLEOTIDE SEQUENCE [LARGE SCALE GENOMIC DNA]</scope>
    <source>
        <strain evidence="3">Edinburgh</strain>
    </source>
</reference>
<proteinExistence type="predicted"/>
<evidence type="ECO:0008006" key="5">
    <source>
        <dbReference type="Google" id="ProtNLM"/>
    </source>
</evidence>
<feature type="compositionally biased region" description="Pro residues" evidence="1">
    <location>
        <begin position="52"/>
        <end position="63"/>
    </location>
</feature>
<gene>
    <name evidence="3" type="ORF">TM35_001021030</name>
</gene>
<name>A0A1X0NE91_9TRYP</name>
<dbReference type="EMBL" id="NBCO01000102">
    <property type="protein sequence ID" value="ORC81938.1"/>
    <property type="molecule type" value="Genomic_DNA"/>
</dbReference>
<dbReference type="GeneID" id="39991397"/>
<evidence type="ECO:0000313" key="4">
    <source>
        <dbReference type="Proteomes" id="UP000192257"/>
    </source>
</evidence>
<protein>
    <recommendedName>
        <fullName evidence="5">Mucin-associated surface protein (MASP)</fullName>
    </recommendedName>
</protein>
<organism evidence="3 4">
    <name type="scientific">Trypanosoma theileri</name>
    <dbReference type="NCBI Taxonomy" id="67003"/>
    <lineage>
        <taxon>Eukaryota</taxon>
        <taxon>Discoba</taxon>
        <taxon>Euglenozoa</taxon>
        <taxon>Kinetoplastea</taxon>
        <taxon>Metakinetoplastina</taxon>
        <taxon>Trypanosomatida</taxon>
        <taxon>Trypanosomatidae</taxon>
        <taxon>Trypanosoma</taxon>
    </lineage>
</organism>
<dbReference type="AlphaFoldDB" id="A0A1X0NE91"/>
<sequence length="306" mass="30810">MMSRVLCFLALLLSVVSLCVTAVADSASVPLTTGGKCPDGYTTSAEGEPCTPAGPPVPHPPPSHAGGACPEDEANPQCKNKNLGSEDARPYECTEVTGKGKCVTNASGTQEKCIPNTESTCPPKEPAPRGDHSTTEDAGPGSEAGAAASTSSIKETSPAKKPDEVQADRAPPASSPAAPAAAEESGVPSVREGQDESSNNTAGGTPQNKESTGQQPSSSSTNTVTESVGSSETSPGNDNTSAESEAPSNPEGDVGNTTTTTTTTTVPPELTNNKKGDADSSSSIISSVWVRVPLLIVVTLACILVC</sequence>
<keyword evidence="4" id="KW-1185">Reference proteome</keyword>
<comment type="caution">
    <text evidence="3">The sequence shown here is derived from an EMBL/GenBank/DDBJ whole genome shotgun (WGS) entry which is preliminary data.</text>
</comment>
<feature type="compositionally biased region" description="Low complexity" evidence="1">
    <location>
        <begin position="138"/>
        <end position="152"/>
    </location>
</feature>
<feature type="compositionally biased region" description="Low complexity" evidence="1">
    <location>
        <begin position="216"/>
        <end position="236"/>
    </location>
</feature>
<feature type="compositionally biased region" description="Polar residues" evidence="1">
    <location>
        <begin position="196"/>
        <end position="215"/>
    </location>
</feature>
<evidence type="ECO:0000256" key="1">
    <source>
        <dbReference type="SAM" id="MobiDB-lite"/>
    </source>
</evidence>
<feature type="compositionally biased region" description="Low complexity" evidence="1">
    <location>
        <begin position="170"/>
        <end position="182"/>
    </location>
</feature>
<feature type="signal peptide" evidence="2">
    <location>
        <begin position="1"/>
        <end position="17"/>
    </location>
</feature>
<dbReference type="RefSeq" id="XP_028877082.1">
    <property type="nucleotide sequence ID" value="XM_029031617.1"/>
</dbReference>
<feature type="compositionally biased region" description="Basic and acidic residues" evidence="1">
    <location>
        <begin position="126"/>
        <end position="135"/>
    </location>
</feature>
<evidence type="ECO:0000313" key="3">
    <source>
        <dbReference type="EMBL" id="ORC81938.1"/>
    </source>
</evidence>
<feature type="region of interest" description="Disordered" evidence="1">
    <location>
        <begin position="112"/>
        <end position="281"/>
    </location>
</feature>
<feature type="compositionally biased region" description="Basic and acidic residues" evidence="1">
    <location>
        <begin position="157"/>
        <end position="167"/>
    </location>
</feature>
<feature type="chain" id="PRO_5012507188" description="Mucin-associated surface protein (MASP)" evidence="2">
    <location>
        <begin position="18"/>
        <end position="306"/>
    </location>
</feature>
<evidence type="ECO:0000256" key="2">
    <source>
        <dbReference type="SAM" id="SignalP"/>
    </source>
</evidence>
<dbReference type="VEuPathDB" id="TriTrypDB:TM35_001021030"/>
<dbReference type="Proteomes" id="UP000192257">
    <property type="component" value="Unassembled WGS sequence"/>
</dbReference>
<feature type="compositionally biased region" description="Polar residues" evidence="1">
    <location>
        <begin position="237"/>
        <end position="247"/>
    </location>
</feature>
<feature type="region of interest" description="Disordered" evidence="1">
    <location>
        <begin position="43"/>
        <end position="73"/>
    </location>
</feature>
<keyword evidence="2" id="KW-0732">Signal</keyword>
<accession>A0A1X0NE91</accession>